<dbReference type="CTD" id="20202621"/>
<evidence type="ECO:0000313" key="3">
    <source>
        <dbReference type="EnsemblMetazoa" id="HelroP169057"/>
    </source>
</evidence>
<dbReference type="EnsemblMetazoa" id="HelroT169057">
    <property type="protein sequence ID" value="HelroP169057"/>
    <property type="gene ID" value="HelroG169057"/>
</dbReference>
<feature type="region of interest" description="Disordered" evidence="1">
    <location>
        <begin position="133"/>
        <end position="157"/>
    </location>
</feature>
<proteinExistence type="predicted"/>
<dbReference type="EMBL" id="AMQM01003171">
    <property type="status" value="NOT_ANNOTATED_CDS"/>
    <property type="molecule type" value="Genomic_DNA"/>
</dbReference>
<dbReference type="GeneID" id="20202621"/>
<dbReference type="InParanoid" id="T1F1C1"/>
<name>T1F1C1_HELRO</name>
<dbReference type="RefSeq" id="XP_009013138.1">
    <property type="nucleotide sequence ID" value="XM_009014890.1"/>
</dbReference>
<gene>
    <name evidence="3" type="primary">20202621</name>
    <name evidence="2" type="ORF">HELRODRAFT_169057</name>
</gene>
<sequence>MEDGQRRTMTIKKITESAMERMEALFKPIENLKKIGFIHDEMTNTRTIRAQRRSLGTRWNAWRLFSNPYQTSKRSDSSATERLIRGLYKPKILVNHYKAALVKGLQLADPPSPQSLPGLTTVLRPSAQQTYVPTQVPKKKKPKSIQGSNNSSSCPKSAGAITKKKIYFVSNHDNSVTCDRLTVYIKSCKANVLSCFEAKSRFGKGFRVCVVS</sequence>
<reference evidence="3" key="3">
    <citation type="submission" date="2015-06" db="UniProtKB">
        <authorList>
            <consortium name="EnsemblMetazoa"/>
        </authorList>
    </citation>
    <scope>IDENTIFICATION</scope>
</reference>
<organism evidence="3 4">
    <name type="scientific">Helobdella robusta</name>
    <name type="common">Californian leech</name>
    <dbReference type="NCBI Taxonomy" id="6412"/>
    <lineage>
        <taxon>Eukaryota</taxon>
        <taxon>Metazoa</taxon>
        <taxon>Spiralia</taxon>
        <taxon>Lophotrochozoa</taxon>
        <taxon>Annelida</taxon>
        <taxon>Clitellata</taxon>
        <taxon>Hirudinea</taxon>
        <taxon>Rhynchobdellida</taxon>
        <taxon>Glossiphoniidae</taxon>
        <taxon>Helobdella</taxon>
    </lineage>
</organism>
<dbReference type="HOGENOM" id="CLU_1300882_0_0_1"/>
<reference evidence="2 4" key="2">
    <citation type="journal article" date="2013" name="Nature">
        <title>Insights into bilaterian evolution from three spiralian genomes.</title>
        <authorList>
            <person name="Simakov O."/>
            <person name="Marletaz F."/>
            <person name="Cho S.J."/>
            <person name="Edsinger-Gonzales E."/>
            <person name="Havlak P."/>
            <person name="Hellsten U."/>
            <person name="Kuo D.H."/>
            <person name="Larsson T."/>
            <person name="Lv J."/>
            <person name="Arendt D."/>
            <person name="Savage R."/>
            <person name="Osoegawa K."/>
            <person name="de Jong P."/>
            <person name="Grimwood J."/>
            <person name="Chapman J.A."/>
            <person name="Shapiro H."/>
            <person name="Aerts A."/>
            <person name="Otillar R.P."/>
            <person name="Terry A.Y."/>
            <person name="Boore J.L."/>
            <person name="Grigoriev I.V."/>
            <person name="Lindberg D.R."/>
            <person name="Seaver E.C."/>
            <person name="Weisblat D.A."/>
            <person name="Putnam N.H."/>
            <person name="Rokhsar D.S."/>
        </authorList>
    </citation>
    <scope>NUCLEOTIDE SEQUENCE</scope>
</reference>
<dbReference type="Proteomes" id="UP000015101">
    <property type="component" value="Unassembled WGS sequence"/>
</dbReference>
<protein>
    <submittedName>
        <fullName evidence="2 3">Uncharacterized protein</fullName>
    </submittedName>
</protein>
<dbReference type="KEGG" id="hro:HELRODRAFT_169057"/>
<accession>T1F1C1</accession>
<dbReference type="AlphaFoldDB" id="T1F1C1"/>
<evidence type="ECO:0000313" key="2">
    <source>
        <dbReference type="EMBL" id="ESO09116.1"/>
    </source>
</evidence>
<dbReference type="EMBL" id="KB096023">
    <property type="protein sequence ID" value="ESO09116.1"/>
    <property type="molecule type" value="Genomic_DNA"/>
</dbReference>
<keyword evidence="4" id="KW-1185">Reference proteome</keyword>
<evidence type="ECO:0000256" key="1">
    <source>
        <dbReference type="SAM" id="MobiDB-lite"/>
    </source>
</evidence>
<reference evidence="4" key="1">
    <citation type="submission" date="2012-12" db="EMBL/GenBank/DDBJ databases">
        <authorList>
            <person name="Hellsten U."/>
            <person name="Grimwood J."/>
            <person name="Chapman J.A."/>
            <person name="Shapiro H."/>
            <person name="Aerts A."/>
            <person name="Otillar R.P."/>
            <person name="Terry A.Y."/>
            <person name="Boore J.L."/>
            <person name="Simakov O."/>
            <person name="Marletaz F."/>
            <person name="Cho S.-J."/>
            <person name="Edsinger-Gonzales E."/>
            <person name="Havlak P."/>
            <person name="Kuo D.-H."/>
            <person name="Larsson T."/>
            <person name="Lv J."/>
            <person name="Arendt D."/>
            <person name="Savage R."/>
            <person name="Osoegawa K."/>
            <person name="de Jong P."/>
            <person name="Lindberg D.R."/>
            <person name="Seaver E.C."/>
            <person name="Weisblat D.A."/>
            <person name="Putnam N.H."/>
            <person name="Grigoriev I.V."/>
            <person name="Rokhsar D.S."/>
        </authorList>
    </citation>
    <scope>NUCLEOTIDE SEQUENCE</scope>
</reference>
<feature type="compositionally biased region" description="Polar residues" evidence="1">
    <location>
        <begin position="145"/>
        <end position="155"/>
    </location>
</feature>
<evidence type="ECO:0000313" key="4">
    <source>
        <dbReference type="Proteomes" id="UP000015101"/>
    </source>
</evidence>